<dbReference type="SMART" id="SM00066">
    <property type="entry name" value="GAL4"/>
    <property type="match status" value="1"/>
</dbReference>
<dbReference type="PROSITE" id="PS50048">
    <property type="entry name" value="ZN2_CY6_FUNGAL_2"/>
    <property type="match status" value="1"/>
</dbReference>
<keyword evidence="1" id="KW-0539">Nucleus</keyword>
<proteinExistence type="predicted"/>
<evidence type="ECO:0000259" key="3">
    <source>
        <dbReference type="PROSITE" id="PS50048"/>
    </source>
</evidence>
<sequence length="453" mass="50477">MSTPQRKEKHRACDECRTRKLACSKDSDGCERCKREAIICHYSEQKPMGRPRKRQFIETTNDNPPSNPSLELLEPGQLPLVVNDYGYPSDAAIAQPFYMDAQSGFEMPEAAIKATVDVGSGGHGEPFHFGERMNYGNINFDSTMDEAIDPILDQPPALSSGSNPSASDAGSSPSQNQTPLAPCSCLASMYLALASLQQLPTDIVLALKTVRQAAMTASSTVWCPQCGSVMIEKPKPPIEAFQNTMLLGTLIPVIANGYKRLLDMIDVETDAAVTLGQTKTFRFHDYGGLCGIQSSINETMACIEKEMMFNTVEMPPVQWRTTVRALLRVDIYGHDLPAFKHRGLKALITEIEERQRARHVWLEHHRDPGLVGEKDPCSGENTQYVFGTEPFSFQCAWRVPKCLLDFRVMSLKPLSLNVSKILLSLLQHIQRIITNHQSSTVLVSKFWKWRGTL</sequence>
<dbReference type="InterPro" id="IPR001138">
    <property type="entry name" value="Zn2Cys6_DnaBD"/>
</dbReference>
<name>A0A7D8UKH3_9HELO</name>
<dbReference type="GO" id="GO:0008270">
    <property type="term" value="F:zinc ion binding"/>
    <property type="evidence" value="ECO:0007669"/>
    <property type="project" value="InterPro"/>
</dbReference>
<protein>
    <recommendedName>
        <fullName evidence="3">Zn(2)-C6 fungal-type domain-containing protein</fullName>
    </recommendedName>
</protein>
<evidence type="ECO:0000256" key="2">
    <source>
        <dbReference type="SAM" id="MobiDB-lite"/>
    </source>
</evidence>
<comment type="caution">
    <text evidence="4">The sequence shown here is derived from an EMBL/GenBank/DDBJ whole genome shotgun (WGS) entry which is preliminary data.</text>
</comment>
<dbReference type="OrthoDB" id="3498215at2759"/>
<evidence type="ECO:0000313" key="4">
    <source>
        <dbReference type="EMBL" id="TVY51027.1"/>
    </source>
</evidence>
<dbReference type="GO" id="GO:0005634">
    <property type="term" value="C:nucleus"/>
    <property type="evidence" value="ECO:0007669"/>
    <property type="project" value="TreeGrafter"/>
</dbReference>
<dbReference type="PANTHER" id="PTHR31668">
    <property type="entry name" value="GLUCOSE TRANSPORT TRANSCRIPTION REGULATOR RGT1-RELATED-RELATED"/>
    <property type="match status" value="1"/>
</dbReference>
<dbReference type="EMBL" id="QGMG01000934">
    <property type="protein sequence ID" value="TVY51027.1"/>
    <property type="molecule type" value="Genomic_DNA"/>
</dbReference>
<keyword evidence="5" id="KW-1185">Reference proteome</keyword>
<dbReference type="PANTHER" id="PTHR31668:SF4">
    <property type="entry name" value="TRANSCRIPTIONAL ACTIVATOR PROTEIN DAL81"/>
    <property type="match status" value="1"/>
</dbReference>
<dbReference type="GO" id="GO:0000981">
    <property type="term" value="F:DNA-binding transcription factor activity, RNA polymerase II-specific"/>
    <property type="evidence" value="ECO:0007669"/>
    <property type="project" value="InterPro"/>
</dbReference>
<dbReference type="InterPro" id="IPR036864">
    <property type="entry name" value="Zn2-C6_fun-type_DNA-bd_sf"/>
</dbReference>
<dbReference type="PROSITE" id="PS00463">
    <property type="entry name" value="ZN2_CY6_FUNGAL_1"/>
    <property type="match status" value="1"/>
</dbReference>
<gene>
    <name evidence="4" type="ORF">LCER1_G005695</name>
</gene>
<reference evidence="4 5" key="1">
    <citation type="submission" date="2018-05" db="EMBL/GenBank/DDBJ databases">
        <title>Whole genome sequencing for identification of molecular markers to develop diagnostic detection tools for the regulated plant pathogen Lachnellula willkommii.</title>
        <authorList>
            <person name="Giroux E."/>
            <person name="Bilodeau G."/>
        </authorList>
    </citation>
    <scope>NUCLEOTIDE SEQUENCE [LARGE SCALE GENOMIC DNA]</scope>
    <source>
        <strain evidence="4 5">CBS 625.97</strain>
    </source>
</reference>
<feature type="region of interest" description="Disordered" evidence="2">
    <location>
        <begin position="151"/>
        <end position="177"/>
    </location>
</feature>
<dbReference type="Pfam" id="PF00172">
    <property type="entry name" value="Zn_clus"/>
    <property type="match status" value="1"/>
</dbReference>
<dbReference type="Gene3D" id="4.10.240.10">
    <property type="entry name" value="Zn(2)-C6 fungal-type DNA-binding domain"/>
    <property type="match status" value="1"/>
</dbReference>
<dbReference type="Proteomes" id="UP000481288">
    <property type="component" value="Unassembled WGS sequence"/>
</dbReference>
<accession>A0A7D8UKH3</accession>
<evidence type="ECO:0000256" key="1">
    <source>
        <dbReference type="ARBA" id="ARBA00023242"/>
    </source>
</evidence>
<dbReference type="GO" id="GO:0001080">
    <property type="term" value="P:nitrogen catabolite activation of transcription from RNA polymerase II promoter"/>
    <property type="evidence" value="ECO:0007669"/>
    <property type="project" value="TreeGrafter"/>
</dbReference>
<dbReference type="AlphaFoldDB" id="A0A7D8UKH3"/>
<evidence type="ECO:0000313" key="5">
    <source>
        <dbReference type="Proteomes" id="UP000481288"/>
    </source>
</evidence>
<dbReference type="CDD" id="cd00067">
    <property type="entry name" value="GAL4"/>
    <property type="match status" value="1"/>
</dbReference>
<dbReference type="InterPro" id="IPR050797">
    <property type="entry name" value="Carb_Metab_Trans_Reg"/>
</dbReference>
<organism evidence="4 5">
    <name type="scientific">Lachnellula cervina</name>
    <dbReference type="NCBI Taxonomy" id="1316786"/>
    <lineage>
        <taxon>Eukaryota</taxon>
        <taxon>Fungi</taxon>
        <taxon>Dikarya</taxon>
        <taxon>Ascomycota</taxon>
        <taxon>Pezizomycotina</taxon>
        <taxon>Leotiomycetes</taxon>
        <taxon>Helotiales</taxon>
        <taxon>Lachnaceae</taxon>
        <taxon>Lachnellula</taxon>
    </lineage>
</organism>
<feature type="domain" description="Zn(2)-C6 fungal-type" evidence="3">
    <location>
        <begin position="12"/>
        <end position="42"/>
    </location>
</feature>
<feature type="compositionally biased region" description="Polar residues" evidence="2">
    <location>
        <begin position="157"/>
        <end position="177"/>
    </location>
</feature>
<dbReference type="SUPFAM" id="SSF57701">
    <property type="entry name" value="Zn2/Cys6 DNA-binding domain"/>
    <property type="match status" value="1"/>
</dbReference>